<dbReference type="Gene3D" id="3.30.70.3290">
    <property type="match status" value="2"/>
</dbReference>
<dbReference type="Gene3D" id="3.10.129.110">
    <property type="entry name" value="Polyketide synthase dehydratase"/>
    <property type="match status" value="1"/>
</dbReference>
<dbReference type="Pfam" id="PF02801">
    <property type="entry name" value="Ketoacyl-synt_C"/>
    <property type="match status" value="2"/>
</dbReference>
<dbReference type="InterPro" id="IPR013968">
    <property type="entry name" value="PKS_KR"/>
</dbReference>
<feature type="region of interest" description="C-terminal hotdog fold" evidence="5">
    <location>
        <begin position="1256"/>
        <end position="1389"/>
    </location>
</feature>
<dbReference type="InterPro" id="IPR014031">
    <property type="entry name" value="Ketoacyl_synth_C"/>
</dbReference>
<dbReference type="SMART" id="SM00822">
    <property type="entry name" value="PKS_KR"/>
    <property type="match status" value="2"/>
</dbReference>
<dbReference type="InterPro" id="IPR006162">
    <property type="entry name" value="Ppantetheine_attach_site"/>
</dbReference>
<dbReference type="InterPro" id="IPR009081">
    <property type="entry name" value="PP-bd_ACP"/>
</dbReference>
<dbReference type="InterPro" id="IPR057326">
    <property type="entry name" value="KR_dom"/>
</dbReference>
<feature type="domain" description="Ketosynthase family 3 (KS3)" evidence="7">
    <location>
        <begin position="265"/>
        <end position="689"/>
    </location>
</feature>
<evidence type="ECO:0000313" key="9">
    <source>
        <dbReference type="EMBL" id="SCG71606.1"/>
    </source>
</evidence>
<feature type="active site" description="Proton donor; for dehydratase activity" evidence="5">
    <location>
        <position position="1312"/>
    </location>
</feature>
<dbReference type="Pfam" id="PF16197">
    <property type="entry name" value="KAsynt_C_assoc"/>
    <property type="match status" value="2"/>
</dbReference>
<evidence type="ECO:0000256" key="3">
    <source>
        <dbReference type="ARBA" id="ARBA00022679"/>
    </source>
</evidence>
<dbReference type="SMART" id="SM01294">
    <property type="entry name" value="PKS_PP_betabranch"/>
    <property type="match status" value="3"/>
</dbReference>
<feature type="region of interest" description="N-terminal hotdog fold" evidence="5">
    <location>
        <begin position="1127"/>
        <end position="1246"/>
    </location>
</feature>
<feature type="domain" description="Carrier" evidence="6">
    <location>
        <begin position="172"/>
        <end position="247"/>
    </location>
</feature>
<dbReference type="SUPFAM" id="SSF53901">
    <property type="entry name" value="Thiolase-like"/>
    <property type="match status" value="2"/>
</dbReference>
<dbReference type="Proteomes" id="UP000199408">
    <property type="component" value="Unassembled WGS sequence"/>
</dbReference>
<dbReference type="CDD" id="cd00833">
    <property type="entry name" value="PKS"/>
    <property type="match status" value="2"/>
</dbReference>
<proteinExistence type="predicted"/>
<dbReference type="InterPro" id="IPR001227">
    <property type="entry name" value="Ac_transferase_dom_sf"/>
</dbReference>
<dbReference type="Pfam" id="PF22953">
    <property type="entry name" value="SpnB_Rossmann"/>
    <property type="match status" value="1"/>
</dbReference>
<evidence type="ECO:0000256" key="2">
    <source>
        <dbReference type="ARBA" id="ARBA00022553"/>
    </source>
</evidence>
<reference evidence="10" key="1">
    <citation type="submission" date="2016-06" db="EMBL/GenBank/DDBJ databases">
        <authorList>
            <person name="Varghese N."/>
        </authorList>
    </citation>
    <scope>NUCLEOTIDE SEQUENCE [LARGE SCALE GENOMIC DNA]</scope>
    <source>
        <strain evidence="10">DSM 43171</strain>
    </source>
</reference>
<dbReference type="InterPro" id="IPR014030">
    <property type="entry name" value="Ketoacyl_synth_N"/>
</dbReference>
<dbReference type="FunFam" id="3.40.366.10:FF:000002">
    <property type="entry name" value="Probable polyketide synthase 2"/>
    <property type="match status" value="2"/>
</dbReference>
<dbReference type="GO" id="GO:0006633">
    <property type="term" value="P:fatty acid biosynthetic process"/>
    <property type="evidence" value="ECO:0007669"/>
    <property type="project" value="InterPro"/>
</dbReference>
<dbReference type="GO" id="GO:0031177">
    <property type="term" value="F:phosphopantetheine binding"/>
    <property type="evidence" value="ECO:0007669"/>
    <property type="project" value="InterPro"/>
</dbReference>
<dbReference type="Pfam" id="PF00109">
    <property type="entry name" value="ketoacyl-synt"/>
    <property type="match status" value="2"/>
</dbReference>
<dbReference type="Pfam" id="PF21089">
    <property type="entry name" value="PKS_DH_N"/>
    <property type="match status" value="1"/>
</dbReference>
<dbReference type="InterPro" id="IPR014043">
    <property type="entry name" value="Acyl_transferase_dom"/>
</dbReference>
<dbReference type="PROSITE" id="PS50075">
    <property type="entry name" value="CARRIER"/>
    <property type="match status" value="3"/>
</dbReference>
<dbReference type="FunFam" id="3.40.47.10:FF:000019">
    <property type="entry name" value="Polyketide synthase type I"/>
    <property type="match status" value="2"/>
</dbReference>
<dbReference type="Pfam" id="PF08659">
    <property type="entry name" value="KR"/>
    <property type="match status" value="2"/>
</dbReference>
<evidence type="ECO:0000259" key="7">
    <source>
        <dbReference type="PROSITE" id="PS52004"/>
    </source>
</evidence>
<keyword evidence="3 9" id="KW-0808">Transferase</keyword>
<keyword evidence="10" id="KW-1185">Reference proteome</keyword>
<dbReference type="GO" id="GO:0004315">
    <property type="term" value="F:3-oxoacyl-[acyl-carrier-protein] synthase activity"/>
    <property type="evidence" value="ECO:0007669"/>
    <property type="project" value="InterPro"/>
</dbReference>
<dbReference type="InterPro" id="IPR016035">
    <property type="entry name" value="Acyl_Trfase/lysoPLipase"/>
</dbReference>
<dbReference type="Gene3D" id="3.40.366.10">
    <property type="entry name" value="Malonyl-Coenzyme A Acyl Carrier Protein, domain 2"/>
    <property type="match status" value="3"/>
</dbReference>
<dbReference type="InterPro" id="IPR020841">
    <property type="entry name" value="PKS_Beta-ketoAc_synthase_dom"/>
</dbReference>
<dbReference type="SMART" id="SM00823">
    <property type="entry name" value="PKS_PP"/>
    <property type="match status" value="3"/>
</dbReference>
<evidence type="ECO:0000256" key="4">
    <source>
        <dbReference type="ARBA" id="ARBA00023315"/>
    </source>
</evidence>
<gene>
    <name evidence="9" type="ORF">GA0070560_1451</name>
</gene>
<dbReference type="InterPro" id="IPR018201">
    <property type="entry name" value="Ketoacyl_synth_AS"/>
</dbReference>
<dbReference type="InterPro" id="IPR036736">
    <property type="entry name" value="ACP-like_sf"/>
</dbReference>
<dbReference type="PROSITE" id="PS52004">
    <property type="entry name" value="KS3_2"/>
    <property type="match status" value="2"/>
</dbReference>
<dbReference type="SUPFAM" id="SSF55048">
    <property type="entry name" value="Probable ACP-binding domain of malonyl-CoA ACP transacylase"/>
    <property type="match status" value="2"/>
</dbReference>
<dbReference type="EMBL" id="FMDN01000045">
    <property type="protein sequence ID" value="SCG71606.1"/>
    <property type="molecule type" value="Genomic_DNA"/>
</dbReference>
<evidence type="ECO:0000259" key="8">
    <source>
        <dbReference type="PROSITE" id="PS52019"/>
    </source>
</evidence>
<keyword evidence="4" id="KW-0012">Acyltransferase</keyword>
<feature type="domain" description="Carrier" evidence="6">
    <location>
        <begin position="3267"/>
        <end position="3342"/>
    </location>
</feature>
<dbReference type="SMART" id="SM00825">
    <property type="entry name" value="PKS_KS"/>
    <property type="match status" value="2"/>
</dbReference>
<feature type="domain" description="Carrier" evidence="6">
    <location>
        <begin position="1792"/>
        <end position="1866"/>
    </location>
</feature>
<dbReference type="SMART" id="SM00826">
    <property type="entry name" value="PKS_DH"/>
    <property type="match status" value="1"/>
</dbReference>
<evidence type="ECO:0000256" key="1">
    <source>
        <dbReference type="ARBA" id="ARBA00022450"/>
    </source>
</evidence>
<dbReference type="SUPFAM" id="SSF51735">
    <property type="entry name" value="NAD(P)-binding Rossmann-fold domains"/>
    <property type="match status" value="4"/>
</dbReference>
<dbReference type="PROSITE" id="PS52019">
    <property type="entry name" value="PKS_MFAS_DH"/>
    <property type="match status" value="1"/>
</dbReference>
<dbReference type="PANTHER" id="PTHR43775:SF51">
    <property type="entry name" value="INACTIVE PHENOLPHTHIOCEROL SYNTHESIS POLYKETIDE SYNTHASE TYPE I PKS1-RELATED"/>
    <property type="match status" value="1"/>
</dbReference>
<dbReference type="Gene3D" id="3.40.50.720">
    <property type="entry name" value="NAD(P)-binding Rossmann-like Domain"/>
    <property type="match status" value="2"/>
</dbReference>
<dbReference type="InterPro" id="IPR050091">
    <property type="entry name" value="PKS_NRPS_Biosynth_Enz"/>
</dbReference>
<feature type="domain" description="Ketosynthase family 3 (KS3)" evidence="7">
    <location>
        <begin position="1885"/>
        <end position="2308"/>
    </location>
</feature>
<dbReference type="Gene3D" id="1.10.1200.10">
    <property type="entry name" value="ACP-like"/>
    <property type="match status" value="3"/>
</dbReference>
<keyword evidence="2" id="KW-0597">Phosphoprotein</keyword>
<feature type="domain" description="PKS/mFAS DH" evidence="8">
    <location>
        <begin position="1127"/>
        <end position="1389"/>
    </location>
</feature>
<dbReference type="SUPFAM" id="SSF52151">
    <property type="entry name" value="FabD/lysophospholipase-like"/>
    <property type="match status" value="3"/>
</dbReference>
<accession>A0A1C5JNL3</accession>
<dbReference type="InterPro" id="IPR020807">
    <property type="entry name" value="PKS_DH"/>
</dbReference>
<dbReference type="InterPro" id="IPR032821">
    <property type="entry name" value="PKS_assoc"/>
</dbReference>
<dbReference type="Pfam" id="PF14765">
    <property type="entry name" value="PS-DH"/>
    <property type="match status" value="1"/>
</dbReference>
<dbReference type="InterPro" id="IPR016036">
    <property type="entry name" value="Malonyl_transacylase_ACP-bd"/>
</dbReference>
<feature type="non-terminal residue" evidence="9">
    <location>
        <position position="1"/>
    </location>
</feature>
<dbReference type="NCBIfam" id="NF045894">
    <property type="entry name" value="PKS_plus_SDR"/>
    <property type="match status" value="1"/>
</dbReference>
<dbReference type="CDD" id="cd08956">
    <property type="entry name" value="KR_3_FAS_SDR_x"/>
    <property type="match status" value="1"/>
</dbReference>
<dbReference type="InterPro" id="IPR049552">
    <property type="entry name" value="PKS_DH_N"/>
</dbReference>
<organism evidence="9 10">
    <name type="scientific">Micromonospora halophytica</name>
    <dbReference type="NCBI Taxonomy" id="47864"/>
    <lineage>
        <taxon>Bacteria</taxon>
        <taxon>Bacillati</taxon>
        <taxon>Actinomycetota</taxon>
        <taxon>Actinomycetes</taxon>
        <taxon>Micromonosporales</taxon>
        <taxon>Micromonosporaceae</taxon>
        <taxon>Micromonospora</taxon>
    </lineage>
</organism>
<dbReference type="PROSITE" id="PS00012">
    <property type="entry name" value="PHOSPHOPANTETHEINE"/>
    <property type="match status" value="3"/>
</dbReference>
<dbReference type="SUPFAM" id="SSF47336">
    <property type="entry name" value="ACP-like"/>
    <property type="match status" value="3"/>
</dbReference>
<feature type="active site" description="Proton acceptor; for dehydratase activity" evidence="5">
    <location>
        <position position="1158"/>
    </location>
</feature>
<dbReference type="InterPro" id="IPR016039">
    <property type="entry name" value="Thiolase-like"/>
</dbReference>
<evidence type="ECO:0000313" key="10">
    <source>
        <dbReference type="Proteomes" id="UP000199408"/>
    </source>
</evidence>
<dbReference type="PANTHER" id="PTHR43775">
    <property type="entry name" value="FATTY ACID SYNTHASE"/>
    <property type="match status" value="1"/>
</dbReference>
<keyword evidence="1" id="KW-0596">Phosphopantetheine</keyword>
<evidence type="ECO:0000256" key="5">
    <source>
        <dbReference type="PROSITE-ProRule" id="PRU01363"/>
    </source>
</evidence>
<dbReference type="InterPro" id="IPR020806">
    <property type="entry name" value="PKS_PP-bd"/>
</dbReference>
<dbReference type="CDD" id="cd08952">
    <property type="entry name" value="KR_1_SDR_x"/>
    <property type="match status" value="1"/>
</dbReference>
<sequence length="3379" mass="350452">RVSHAFHSALMEPMLDDFAAAIGGFDFRAPVIPFAGDPAVDSAAYWVRHVRETVRFADAVRAAAADIYLEIGPDGSLTALGLGGFVPALRKDQPETDALLDAIGRLHVRGVRVDWPAVFTGWAASRVTLPTYPFARVRHWIGESTAAPAPAAAEQPALLRRWEGTDEPGRRRIALDLVRTSVAQVAGHAAAGDVAADATFHDLGLSSLAGVDLLDRVNRLTGLALPPADLFDHPTPERLAAHVLAALEGTTAGPAAGDPVERDADDPIAIVAMSCRLPGGVATPDELWRLLADGADAIGPFPADRGWDLDGLYHPDPDHEGTSYVRSGGFLDEPGAFDVDFFGISPREALGMDPQQRLLLTLSWEAFESAGIDVTACRGDAVGVFVGATATDYGPRLHEAPDGLAGRVLTGTTSSVASGRIAYTFGFHGPALTVDTACSSSLVALHLAAQSLERGECTLALAGAATVLATPGMFVEFSRQRGLAPDGRCKPFAAAADGTGWSEGGVMLLLERLSDARRHGHPVLATIRGSAVNSDGASNGLTAPSGAAQQRVIRSALAAAGLRPSDVDAVEAHGTGTALGDPIEAQALLAAYGRDRTRPLLLGSVKSNIGHTQAAAGAAGLLKMVLAMRYGRVPATLHVDAPTPKVDWPAGVIELATAATDWPATGRPRRAGISSFGISGTNAHVIIEEAEPPARRTVRDERIAPWVLSARTPDALRAYADRLAAVDADVTDAAFTLATGRPRFAHRMVAVGADLGELRDQLTGDAVTGRPAGDPRAVFVFPGQGAQWAGMAAELLRHSEVFAAAMAECASALRPFADWSLLDVLGDAEMLERVDVVQPALWAVMVSLAELWRSYGIEPAGVVGHSQGEIAAACVAGVLSLADGARVVALRSRALSALAGAGGMVSVPRPPEEIDLGGLSVAAINGPRSTVVSGPPEALAALLAREDRARRVPVDYASHSPQVERLREQLLADLAPVTPQPAVVPFHSTVTGEPAGTTALDAGYWYRNLRESVRFRSVVGELLDAGATCFIEVSPHPVVSMGVAETVDEHGADAVTVETLRRGDGGMRRMLTALGEAFVHGLPVRWERFFDGLGARRIGLPGHPLRSDRYWLSPARSGTGGRSAVGHPLLDTAVDLADGGALFTARLSVSLHPWLDEHRVGDVPVLPGAAYADLALWTGARAGFPRVGELTIERPLRLPAGRTLSVQIAVGAPDGDHRSWTLSARDGDQPWIRYATGTLRPAGSGRDGVPAWPTAPAEIDLAGGYQRLADAGFGYGPSFRGLRRLAGLGDELFAEVAVPAVDGFAIAPALLDSALHALELRSLAAGGPGLLPFSFGDVELHRTGATELRVRLTPAGPDTVTLTATDPAGALVLTAGALVMRPLSAAGQALHRIRWAPLPAVAGNADPDATATLVACGTVHEALKLVRDRLADDDPGRPPLAVVTTGAVAAAPGDEVPGLASAPVWGLLRSAQSEHPGRFVLVDTDTPELPVAALAAVLEAGEDQVAVRDGVVLVPRLVRATPPAPAESPIPAGSTVLITGAPGALGSAVARHLVTRHGVRDLLLASRRGPAAPGAETLVVELEALGARVTLAACDVADRTALATLLATVPDDRPLKAVVHAAGVLDDGVLTALTPERLDAVLRPKAEAAWHLHELTHDLAAFVLFSSAMGVLGNAGQGNYAAANAYLDALAAHRRARRLPAVSLAWGLWETGGGLTGHLDRDRISAAGVLPLATTAALELLDAGLNATEPVLVPARIDVAALRAGPVPPILRELVPRPLRERAAGAPPVAAESTAELVGRHVAAVAGLAAADVDPTRTFREFGFDSLASVGLRNRLAAATGLRLPVSLVFDHPTPAAVAAYLRTRLSGDAAATAAATGRQARPDDDLVAIVGMACRFPGGAASPEQLWDLLADGRDAITGLPTGRGWPVDLYDPDPDRAGHSYAQAGGFLHDAADFDAEFFGISPREALSIDPQQRILLETSWEAIERAGIDPHSLRDSRTGVFAGIMYNDYATRFGRDGGDYEAYLGNGSAASVASGRVAYQLGLHGPAVSVDTACSSSLVAVHLAAQALRHGECSLALAGGVTVMATPKLFLEFSRQRGLSRDGRSKAFGAGADGMGAAEGAGMLLLERLSDARRHGHPVLAVIRGSAVNSDGASNGLTAPNGPAQQRVIADALAAAGLRPSDVDAVEAHGTGTALGDPIEAEALIGAYGTGRDRPLWLGSVKSNIGHTQAAAGVAGIIKMVLALGAGELPRTLHADEPTPHVDWSAGTLRLLRQPVPWPAGDRPRRAAVSSFGISGTNAHLVLEEAPVPAADAGPVPDTAPAPVPWLLSGRVEAALRAQAARLRPAAGSPAAGVGIALATQRSRFEHRAVVVASTPAERDRALAALAAGDVAAGLVRGVAAEVRELVFVFPGQGAQWPGMGAALLDASAEFRAEIEACEAALAPYVDWSLTAVLRGLPGGPPDRVDVVQPALFAMMAGLARVWQAHGVRPTAVVGHSQGEIAAAYVAGALSLPDAARVVALRSQAIAALAGSGGMASIALPVEEVRRRAGDRVGIAAVNGPRAVVVSGDAAAVQTLVEECTAEGIRARLVPVDYASHSPQVDAIRDELLSALAPITPRTARIPFHSTVEGRAIDTTGLGADYWFRNLRRTVQLAGTVAGLPAAAFIEVSPHPVLTAPIQETVGAEAVVLGSLRRGDGTPARMLTSLAEAYVRGVAVDWSAAIPPATPVPLPTYPFQRSRYWLDAPDAGDRRWAGLEGADDLAALLPGHDPAELRAAASVLSALRERRAVGDPIDDWRYRVEWRHHTTPAAAITGRWAVLAHSGRSEAGDVLAALRRAGAQPDLIEVGPGAGRRTLATGLAGCDGVLSLLGLDDRPHPECPSVPVGFAQTVALVQALGDAGVRAPLWCVTRRAVGTAPDEPVDPNQALLWGLGRVVGLEHPDRWGGLVDLDGPAGRLAEVLGGEEDQVAIRKRGVLARRLTRQRPRGAPAADWTTGGTALVTGGTGALGAHVARWLAGRGAQHLLLVSRRGPDSPGAADLADSLRGLGAEVTVAACDVADREALAALVGAIPADRPLRTVVHTAAALDDGTVDTLTPAQLERALRVKASGARNLHELTRHMELDAFVLYSSLGGTVGLPGQGNYAPANAYLDALAEQRRAQGLVATSVVWGAWAGGGLAAGTVADVLRRHGLPEMDPALALEALGRALSGGEPVAILAAVDWSRFWTAFTALRPSPMLTEIPDVARFRTGGGPEPAVRLATATEQALTDLVCAHVAAVLGHDGATSVRPDRAFRLIGFDSVTGVELRNRIAAATGLSLPTSTVFDFPTPAALAGYLRERLAPAEPGASVVPEPSDVDPLTATDDELFELIDRDLGVS</sequence>
<dbReference type="SMART" id="SM00827">
    <property type="entry name" value="PKS_AT"/>
    <property type="match status" value="2"/>
</dbReference>
<dbReference type="Pfam" id="PF00550">
    <property type="entry name" value="PP-binding"/>
    <property type="match status" value="3"/>
</dbReference>
<name>A0A1C5JNL3_9ACTN</name>
<dbReference type="InterPro" id="IPR036291">
    <property type="entry name" value="NAD(P)-bd_dom_sf"/>
</dbReference>
<dbReference type="InterPro" id="IPR055123">
    <property type="entry name" value="SpnB-like_Rossmann"/>
</dbReference>
<dbReference type="InterPro" id="IPR049900">
    <property type="entry name" value="PKS_mFAS_DH"/>
</dbReference>
<evidence type="ECO:0000259" key="6">
    <source>
        <dbReference type="PROSITE" id="PS50075"/>
    </source>
</evidence>
<dbReference type="Pfam" id="PF00698">
    <property type="entry name" value="Acyl_transf_1"/>
    <property type="match status" value="2"/>
</dbReference>
<dbReference type="Gene3D" id="3.40.47.10">
    <property type="match status" value="2"/>
</dbReference>
<dbReference type="PROSITE" id="PS00606">
    <property type="entry name" value="KS3_1"/>
    <property type="match status" value="2"/>
</dbReference>
<dbReference type="InterPro" id="IPR049551">
    <property type="entry name" value="PKS_DH_C"/>
</dbReference>
<dbReference type="InterPro" id="IPR042104">
    <property type="entry name" value="PKS_dehydratase_sf"/>
</dbReference>
<dbReference type="GO" id="GO:0004312">
    <property type="term" value="F:fatty acid synthase activity"/>
    <property type="evidence" value="ECO:0007669"/>
    <property type="project" value="TreeGrafter"/>
</dbReference>
<dbReference type="STRING" id="47864.GA0070560_1451"/>
<protein>
    <submittedName>
        <fullName evidence="9">Acyl transferase domain-containing protein</fullName>
    </submittedName>
</protein>